<keyword evidence="10" id="KW-1185">Reference proteome</keyword>
<proteinExistence type="predicted"/>
<feature type="region of interest" description="Disordered" evidence="7">
    <location>
        <begin position="1"/>
        <end position="24"/>
    </location>
</feature>
<keyword evidence="2" id="KW-0805">Transcription regulation</keyword>
<dbReference type="Proteomes" id="UP000258309">
    <property type="component" value="Unassembled WGS sequence"/>
</dbReference>
<comment type="caution">
    <text evidence="9">The sequence shown here is derived from an EMBL/GenBank/DDBJ whole genome shotgun (WGS) entry which is preliminary data.</text>
</comment>
<feature type="non-terminal residue" evidence="9">
    <location>
        <position position="1"/>
    </location>
</feature>
<dbReference type="CDD" id="cd01389">
    <property type="entry name" value="HMG-box_ROX1-like"/>
    <property type="match status" value="1"/>
</dbReference>
<keyword evidence="5 6" id="KW-0539">Nucleus</keyword>
<dbReference type="OMA" id="HQNAHPT"/>
<name>A0A3E2HJ71_SCYLI</name>
<comment type="subcellular location">
    <subcellularLocation>
        <location evidence="1">Nucleus</location>
    </subcellularLocation>
</comment>
<protein>
    <recommendedName>
        <fullName evidence="8">HMG box domain-containing protein</fullName>
    </recommendedName>
</protein>
<dbReference type="STRING" id="5539.A0A3E2HJ71"/>
<evidence type="ECO:0000256" key="7">
    <source>
        <dbReference type="SAM" id="MobiDB-lite"/>
    </source>
</evidence>
<evidence type="ECO:0000256" key="6">
    <source>
        <dbReference type="PROSITE-ProRule" id="PRU00267"/>
    </source>
</evidence>
<feature type="compositionally biased region" description="Basic and acidic residues" evidence="7">
    <location>
        <begin position="304"/>
        <end position="313"/>
    </location>
</feature>
<sequence length="481" mass="54522">MTDEGVHLHSAYNSPIPQHSIPYPQYTQPARFYQHHQYHDSGLDIQYDDFGGSHPTPTYDQYDTPPPGSPTPSSNDGTRSGLLNRRAETSQPKERSKAPARARIAKPRKPQKNKSKTDKDGARLETPYSRLAKGREQAIIADMESWVNRSASVRHQEIKTGKNPGKVKRPMNCFMLYRKAYQALCSENNHQTISKMCGQSWDLESEDVKERFHEWARMERENHQLAHPEYKFSPSKAGNEKVARRKTAGDGSEESDLEGTNYGSTTRQATDSSYTPASSTCTPYSREVSTFPDLRVGSTTPNQRLDKSSRYEDIYPGQPYPTPYNEAELEQGQYYQQVIHRNPAHPSYEDVIIRRAAGPSGPSGSEIQLMTGMDYLGLPGGQDYDIMQPSEEASQSIDPSLMQQNPGEFNPNHSPADGLYYDGLQDDNKHWYRQYGLDSTMYDMSAYYDGETMDTTHLHEEVWGVESAEGARELQRYLNES</sequence>
<feature type="compositionally biased region" description="Basic residues" evidence="7">
    <location>
        <begin position="98"/>
        <end position="114"/>
    </location>
</feature>
<evidence type="ECO:0000259" key="8">
    <source>
        <dbReference type="PROSITE" id="PS50118"/>
    </source>
</evidence>
<keyword evidence="4" id="KW-0804">Transcription</keyword>
<dbReference type="PANTHER" id="PTHR45803">
    <property type="entry name" value="SOX100B"/>
    <property type="match status" value="1"/>
</dbReference>
<accession>A0A3E2HJ71</accession>
<feature type="compositionally biased region" description="Polar residues" evidence="7">
    <location>
        <begin position="261"/>
        <end position="283"/>
    </location>
</feature>
<gene>
    <name evidence="9" type="ORF">B7463_g3250</name>
</gene>
<organism evidence="9 10">
    <name type="scientific">Scytalidium lignicola</name>
    <name type="common">Hyphomycete</name>
    <dbReference type="NCBI Taxonomy" id="5539"/>
    <lineage>
        <taxon>Eukaryota</taxon>
        <taxon>Fungi</taxon>
        <taxon>Dikarya</taxon>
        <taxon>Ascomycota</taxon>
        <taxon>Pezizomycotina</taxon>
        <taxon>Leotiomycetes</taxon>
        <taxon>Leotiomycetes incertae sedis</taxon>
        <taxon>Scytalidium</taxon>
    </lineage>
</organism>
<dbReference type="SMART" id="SM00398">
    <property type="entry name" value="HMG"/>
    <property type="match status" value="1"/>
</dbReference>
<feature type="domain" description="HMG box" evidence="8">
    <location>
        <begin position="167"/>
        <end position="231"/>
    </location>
</feature>
<dbReference type="InterPro" id="IPR050917">
    <property type="entry name" value="SOX_TF"/>
</dbReference>
<feature type="region of interest" description="Disordered" evidence="7">
    <location>
        <begin position="43"/>
        <end position="126"/>
    </location>
</feature>
<dbReference type="PROSITE" id="PS50118">
    <property type="entry name" value="HMG_BOX_2"/>
    <property type="match status" value="1"/>
</dbReference>
<dbReference type="SUPFAM" id="SSF47095">
    <property type="entry name" value="HMG-box"/>
    <property type="match status" value="1"/>
</dbReference>
<dbReference type="GO" id="GO:0000981">
    <property type="term" value="F:DNA-binding transcription factor activity, RNA polymerase II-specific"/>
    <property type="evidence" value="ECO:0007669"/>
    <property type="project" value="TreeGrafter"/>
</dbReference>
<evidence type="ECO:0000313" key="9">
    <source>
        <dbReference type="EMBL" id="RFU33101.1"/>
    </source>
</evidence>
<dbReference type="InterPro" id="IPR036910">
    <property type="entry name" value="HMG_box_dom_sf"/>
</dbReference>
<feature type="region of interest" description="Disordered" evidence="7">
    <location>
        <begin position="226"/>
        <end position="317"/>
    </location>
</feature>
<feature type="non-terminal residue" evidence="9">
    <location>
        <position position="481"/>
    </location>
</feature>
<dbReference type="Gene3D" id="1.10.30.10">
    <property type="entry name" value="High mobility group box domain"/>
    <property type="match status" value="1"/>
</dbReference>
<reference evidence="9 10" key="1">
    <citation type="submission" date="2018-05" db="EMBL/GenBank/DDBJ databases">
        <title>Draft genome sequence of Scytalidium lignicola DSM 105466, a ubiquitous saprotrophic fungus.</title>
        <authorList>
            <person name="Buettner E."/>
            <person name="Gebauer A.M."/>
            <person name="Hofrichter M."/>
            <person name="Liers C."/>
            <person name="Kellner H."/>
        </authorList>
    </citation>
    <scope>NUCLEOTIDE SEQUENCE [LARGE SCALE GENOMIC DNA]</scope>
    <source>
        <strain evidence="9 10">DSM 105466</strain>
    </source>
</reference>
<evidence type="ECO:0000256" key="1">
    <source>
        <dbReference type="ARBA" id="ARBA00004123"/>
    </source>
</evidence>
<dbReference type="PANTHER" id="PTHR45803:SF5">
    <property type="entry name" value="SOX100B"/>
    <property type="match status" value="1"/>
</dbReference>
<feature type="DNA-binding region" description="HMG box" evidence="6">
    <location>
        <begin position="167"/>
        <end position="231"/>
    </location>
</feature>
<dbReference type="EMBL" id="NCSJ02000041">
    <property type="protein sequence ID" value="RFU33101.1"/>
    <property type="molecule type" value="Genomic_DNA"/>
</dbReference>
<evidence type="ECO:0000256" key="3">
    <source>
        <dbReference type="ARBA" id="ARBA00023125"/>
    </source>
</evidence>
<evidence type="ECO:0000256" key="5">
    <source>
        <dbReference type="ARBA" id="ARBA00023242"/>
    </source>
</evidence>
<evidence type="ECO:0000256" key="4">
    <source>
        <dbReference type="ARBA" id="ARBA00023163"/>
    </source>
</evidence>
<keyword evidence="3 6" id="KW-0238">DNA-binding</keyword>
<dbReference type="GO" id="GO:0000978">
    <property type="term" value="F:RNA polymerase II cis-regulatory region sequence-specific DNA binding"/>
    <property type="evidence" value="ECO:0007669"/>
    <property type="project" value="TreeGrafter"/>
</dbReference>
<dbReference type="AlphaFoldDB" id="A0A3E2HJ71"/>
<feature type="compositionally biased region" description="Basic and acidic residues" evidence="7">
    <location>
        <begin position="85"/>
        <end position="97"/>
    </location>
</feature>
<evidence type="ECO:0000256" key="2">
    <source>
        <dbReference type="ARBA" id="ARBA00023015"/>
    </source>
</evidence>
<dbReference type="OrthoDB" id="2307332at2759"/>
<dbReference type="Pfam" id="PF00505">
    <property type="entry name" value="HMG_box"/>
    <property type="match status" value="1"/>
</dbReference>
<evidence type="ECO:0000313" key="10">
    <source>
        <dbReference type="Proteomes" id="UP000258309"/>
    </source>
</evidence>
<dbReference type="InterPro" id="IPR009071">
    <property type="entry name" value="HMG_box_dom"/>
</dbReference>
<dbReference type="GO" id="GO:0005634">
    <property type="term" value="C:nucleus"/>
    <property type="evidence" value="ECO:0007669"/>
    <property type="project" value="UniProtKB-SubCell"/>
</dbReference>